<accession>A0A7C1CC05</accession>
<dbReference type="AlphaFoldDB" id="A0A7C1CC05"/>
<gene>
    <name evidence="1" type="ORF">ENN26_01010</name>
</gene>
<comment type="caution">
    <text evidence="1">The sequence shown here is derived from an EMBL/GenBank/DDBJ whole genome shotgun (WGS) entry which is preliminary data.</text>
</comment>
<name>A0A7C1CC05_9CREN</name>
<organism evidence="1">
    <name type="scientific">Thermofilum adornatum</name>
    <dbReference type="NCBI Taxonomy" id="1365176"/>
    <lineage>
        <taxon>Archaea</taxon>
        <taxon>Thermoproteota</taxon>
        <taxon>Thermoprotei</taxon>
        <taxon>Thermofilales</taxon>
        <taxon>Thermofilaceae</taxon>
        <taxon>Thermofilum</taxon>
    </lineage>
</organism>
<sequence>MNTKPFLLLVLVGVIVALPLASRGATTSNLTLLTVAEDSFYNYDFTSKTVSSNNVDWPVSLVFYGNADVNKVKNIYWGVTILANTMYAYLNDGQGFVWDEDRGTKGVVWSNCTNSYVWLHMRVYAPNPPDYLYNVYYGKYVIATAHYDQFPLESWSGYTECAEKHLADIAKSKGYTVYQDLFYFYNYEPYRIEGNHIWLNNGYATYIYVP</sequence>
<protein>
    <submittedName>
        <fullName evidence="1">Uncharacterized protein</fullName>
    </submittedName>
</protein>
<proteinExistence type="predicted"/>
<dbReference type="EMBL" id="DSAY01000019">
    <property type="protein sequence ID" value="HDP14343.1"/>
    <property type="molecule type" value="Genomic_DNA"/>
</dbReference>
<evidence type="ECO:0000313" key="1">
    <source>
        <dbReference type="EMBL" id="HDP14343.1"/>
    </source>
</evidence>
<reference evidence="1" key="1">
    <citation type="journal article" date="2020" name="mSystems">
        <title>Genome- and Community-Level Interaction Insights into Carbon Utilization and Element Cycling Functions of Hydrothermarchaeota in Hydrothermal Sediment.</title>
        <authorList>
            <person name="Zhou Z."/>
            <person name="Liu Y."/>
            <person name="Xu W."/>
            <person name="Pan J."/>
            <person name="Luo Z.H."/>
            <person name="Li M."/>
        </authorList>
    </citation>
    <scope>NUCLEOTIDE SEQUENCE [LARGE SCALE GENOMIC DNA]</scope>
    <source>
        <strain evidence="1">SpSt-116</strain>
    </source>
</reference>